<keyword evidence="2" id="KW-0813">Transport</keyword>
<dbReference type="PANTHER" id="PTHR33281">
    <property type="entry name" value="UPF0187 PROTEIN YNEE"/>
    <property type="match status" value="1"/>
</dbReference>
<dbReference type="AlphaFoldDB" id="A0A813BQE3"/>
<gene>
    <name evidence="8" type="ORF">SNEC2469_LOCUS31416</name>
</gene>
<dbReference type="Pfam" id="PF25539">
    <property type="entry name" value="Bestrophin_2"/>
    <property type="match status" value="1"/>
</dbReference>
<evidence type="ECO:0000313" key="8">
    <source>
        <dbReference type="EMBL" id="CAE7916484.1"/>
    </source>
</evidence>
<evidence type="ECO:0000313" key="9">
    <source>
        <dbReference type="Proteomes" id="UP000601435"/>
    </source>
</evidence>
<dbReference type="OrthoDB" id="1368at2759"/>
<dbReference type="GO" id="GO:0005254">
    <property type="term" value="F:chloride channel activity"/>
    <property type="evidence" value="ECO:0007669"/>
    <property type="project" value="InterPro"/>
</dbReference>
<keyword evidence="9" id="KW-1185">Reference proteome</keyword>
<sequence>MIVYQPGSWGVGFALRLHGSVFPRAFAPAGICAAFAMLLHWLLRLDAATLEVIGTGAPEQNVFDGFTFVLGFLIVFRSQQAYSRWWEGGTLLQQLRGEWFNSYSCLIAFCNGAPEKKEVPVFRETGVVEAASDQIQPSITPFAEDDEHTVLHEVSTPLDLAQEQLVTKRQMTRDGEWPFLEWFSDEQAMIES</sequence>
<dbReference type="PANTHER" id="PTHR33281:SF20">
    <property type="match status" value="1"/>
</dbReference>
<evidence type="ECO:0000256" key="2">
    <source>
        <dbReference type="ARBA" id="ARBA00022448"/>
    </source>
</evidence>
<accession>A0A813BQE3</accession>
<dbReference type="EMBL" id="CAJNJA010076030">
    <property type="protein sequence ID" value="CAE7916484.1"/>
    <property type="molecule type" value="Genomic_DNA"/>
</dbReference>
<reference evidence="8" key="1">
    <citation type="submission" date="2021-02" db="EMBL/GenBank/DDBJ databases">
        <authorList>
            <person name="Dougan E. K."/>
            <person name="Rhodes N."/>
            <person name="Thang M."/>
            <person name="Chan C."/>
        </authorList>
    </citation>
    <scope>NUCLEOTIDE SEQUENCE</scope>
</reference>
<evidence type="ECO:0000256" key="5">
    <source>
        <dbReference type="ARBA" id="ARBA00023065"/>
    </source>
</evidence>
<dbReference type="GO" id="GO:0016020">
    <property type="term" value="C:membrane"/>
    <property type="evidence" value="ECO:0007669"/>
    <property type="project" value="UniProtKB-SubCell"/>
</dbReference>
<keyword evidence="6 7" id="KW-0472">Membrane</keyword>
<proteinExistence type="predicted"/>
<evidence type="ECO:0000256" key="3">
    <source>
        <dbReference type="ARBA" id="ARBA00022692"/>
    </source>
</evidence>
<dbReference type="InterPro" id="IPR044669">
    <property type="entry name" value="YneE/VCCN1/2-like"/>
</dbReference>
<evidence type="ECO:0000256" key="6">
    <source>
        <dbReference type="ARBA" id="ARBA00023136"/>
    </source>
</evidence>
<evidence type="ECO:0000256" key="4">
    <source>
        <dbReference type="ARBA" id="ARBA00022989"/>
    </source>
</evidence>
<comment type="caution">
    <text evidence="8">The sequence shown here is derived from an EMBL/GenBank/DDBJ whole genome shotgun (WGS) entry which is preliminary data.</text>
</comment>
<dbReference type="Proteomes" id="UP000601435">
    <property type="component" value="Unassembled WGS sequence"/>
</dbReference>
<keyword evidence="4 7" id="KW-1133">Transmembrane helix</keyword>
<name>A0A813BQE3_9DINO</name>
<evidence type="ECO:0000256" key="1">
    <source>
        <dbReference type="ARBA" id="ARBA00004141"/>
    </source>
</evidence>
<organism evidence="8 9">
    <name type="scientific">Symbiodinium necroappetens</name>
    <dbReference type="NCBI Taxonomy" id="1628268"/>
    <lineage>
        <taxon>Eukaryota</taxon>
        <taxon>Sar</taxon>
        <taxon>Alveolata</taxon>
        <taxon>Dinophyceae</taxon>
        <taxon>Suessiales</taxon>
        <taxon>Symbiodiniaceae</taxon>
        <taxon>Symbiodinium</taxon>
    </lineage>
</organism>
<evidence type="ECO:0000256" key="7">
    <source>
        <dbReference type="SAM" id="Phobius"/>
    </source>
</evidence>
<comment type="subcellular location">
    <subcellularLocation>
        <location evidence="1">Membrane</location>
        <topology evidence="1">Multi-pass membrane protein</topology>
    </subcellularLocation>
</comment>
<protein>
    <submittedName>
        <fullName evidence="8">Uncharacterized protein</fullName>
    </submittedName>
</protein>
<keyword evidence="5" id="KW-0406">Ion transport</keyword>
<feature type="transmembrane region" description="Helical" evidence="7">
    <location>
        <begin position="25"/>
        <end position="43"/>
    </location>
</feature>
<keyword evidence="3 7" id="KW-0812">Transmembrane</keyword>